<evidence type="ECO:0000259" key="1">
    <source>
        <dbReference type="PROSITE" id="PS51782"/>
    </source>
</evidence>
<dbReference type="Proteomes" id="UP000775213">
    <property type="component" value="Unassembled WGS sequence"/>
</dbReference>
<dbReference type="PANTHER" id="PTHR33734:SF11">
    <property type="entry name" value="LYSM DOMAIN-CONTAINING GPI-ANCHORED PROTEIN 2"/>
    <property type="match status" value="1"/>
</dbReference>
<comment type="caution">
    <text evidence="2">The sequence shown here is derived from an EMBL/GenBank/DDBJ whole genome shotgun (WGS) entry which is preliminary data.</text>
</comment>
<proteinExistence type="predicted"/>
<dbReference type="InterPro" id="IPR018392">
    <property type="entry name" value="LysM"/>
</dbReference>
<feature type="domain" description="LysM" evidence="1">
    <location>
        <begin position="132"/>
        <end position="179"/>
    </location>
</feature>
<organism evidence="2 3">
    <name type="scientific">Dendrobium chrysotoxum</name>
    <name type="common">Orchid</name>
    <dbReference type="NCBI Taxonomy" id="161865"/>
    <lineage>
        <taxon>Eukaryota</taxon>
        <taxon>Viridiplantae</taxon>
        <taxon>Streptophyta</taxon>
        <taxon>Embryophyta</taxon>
        <taxon>Tracheophyta</taxon>
        <taxon>Spermatophyta</taxon>
        <taxon>Magnoliopsida</taxon>
        <taxon>Liliopsida</taxon>
        <taxon>Asparagales</taxon>
        <taxon>Orchidaceae</taxon>
        <taxon>Epidendroideae</taxon>
        <taxon>Malaxideae</taxon>
        <taxon>Dendrobiinae</taxon>
        <taxon>Dendrobium</taxon>
    </lineage>
</organism>
<reference evidence="2 3" key="1">
    <citation type="journal article" date="2021" name="Hortic Res">
        <title>Chromosome-scale assembly of the Dendrobium chrysotoxum genome enhances the understanding of orchid evolution.</title>
        <authorList>
            <person name="Zhang Y."/>
            <person name="Zhang G.Q."/>
            <person name="Zhang D."/>
            <person name="Liu X.D."/>
            <person name="Xu X.Y."/>
            <person name="Sun W.H."/>
            <person name="Yu X."/>
            <person name="Zhu X."/>
            <person name="Wang Z.W."/>
            <person name="Zhao X."/>
            <person name="Zhong W.Y."/>
            <person name="Chen H."/>
            <person name="Yin W.L."/>
            <person name="Huang T."/>
            <person name="Niu S.C."/>
            <person name="Liu Z.J."/>
        </authorList>
    </citation>
    <scope>NUCLEOTIDE SEQUENCE [LARGE SCALE GENOMIC DNA]</scope>
    <source>
        <strain evidence="2">Lindl</strain>
    </source>
</reference>
<dbReference type="SMART" id="SM00257">
    <property type="entry name" value="LysM"/>
    <property type="match status" value="2"/>
</dbReference>
<dbReference type="Gene3D" id="3.10.350.10">
    <property type="entry name" value="LysM domain"/>
    <property type="match status" value="2"/>
</dbReference>
<name>A0AAV7H684_DENCH</name>
<dbReference type="SUPFAM" id="SSF54106">
    <property type="entry name" value="LysM domain"/>
    <property type="match status" value="2"/>
</dbReference>
<keyword evidence="3" id="KW-1185">Reference proteome</keyword>
<feature type="domain" description="LysM" evidence="1">
    <location>
        <begin position="196"/>
        <end position="240"/>
    </location>
</feature>
<dbReference type="PANTHER" id="PTHR33734">
    <property type="entry name" value="LYSM DOMAIN-CONTAINING GPI-ANCHORED PROTEIN 2"/>
    <property type="match status" value="1"/>
</dbReference>
<evidence type="ECO:0000313" key="2">
    <source>
        <dbReference type="EMBL" id="KAH0463397.1"/>
    </source>
</evidence>
<dbReference type="AlphaFoldDB" id="A0AAV7H684"/>
<dbReference type="PROSITE" id="PS51782">
    <property type="entry name" value="LYSM"/>
    <property type="match status" value="2"/>
</dbReference>
<dbReference type="CDD" id="cd00118">
    <property type="entry name" value="LysM"/>
    <property type="match status" value="2"/>
</dbReference>
<dbReference type="InterPro" id="IPR036779">
    <property type="entry name" value="LysM_dom_sf"/>
</dbReference>
<gene>
    <name evidence="2" type="ORF">IEQ34_007979</name>
</gene>
<evidence type="ECO:0000313" key="3">
    <source>
        <dbReference type="Proteomes" id="UP000775213"/>
    </source>
</evidence>
<sequence length="390" mass="41228">MLARRQSFVWLINSQSLPVKKMKSTSPFLPSLLSVVLVSLLHFPLRSTASPFVCTTPKAPTCQSLIGYIPINRTTYAALKSLFTIKSIRTLFSANDLPPSTRSSTSIPAGSVVRIPIPCSCLAGSGSSSGRPIYVVKAGDGLDSIARNNFGGFVTYQDIAKANNISNPNLIGVGERLLIPMPCSCDAVDGESVVHYAHFVAAGSTVASIAEDFGVSQDVLLRINGIKDPKDLLAGQVLDVPLRACSSSISNSTIDRNLRIPNHSYALTAKNCVLCSCSSTTWQLDCHPTQGISKNSCPVAKCGSLSLGNKSVSACETSICSYAGYTASSILTLLTNQSTCNGTNGLGPAPGSSQNNGSALRLGVEWMAGTRLMILHIALFLFGLMWNEIS</sequence>
<dbReference type="EMBL" id="JAGFBR010000008">
    <property type="protein sequence ID" value="KAH0463397.1"/>
    <property type="molecule type" value="Genomic_DNA"/>
</dbReference>
<accession>A0AAV7H684</accession>
<protein>
    <recommendedName>
        <fullName evidence="1">LysM domain-containing protein</fullName>
    </recommendedName>
</protein>
<dbReference type="Pfam" id="PF01476">
    <property type="entry name" value="LysM"/>
    <property type="match status" value="2"/>
</dbReference>